<name>A0A0E9NIY8_SAICN</name>
<evidence type="ECO:0000313" key="5">
    <source>
        <dbReference type="EMBL" id="GAO49814.1"/>
    </source>
</evidence>
<reference evidence="5 6" key="3">
    <citation type="journal article" date="2015" name="Genome Announc.">
        <title>Draft Genome Sequence of the Archiascomycetous Yeast Saitoella complicata.</title>
        <authorList>
            <person name="Yamauchi K."/>
            <person name="Kondo S."/>
            <person name="Hamamoto M."/>
            <person name="Takahashi Y."/>
            <person name="Ogura Y."/>
            <person name="Hayashi T."/>
            <person name="Nishida H."/>
        </authorList>
    </citation>
    <scope>NUCLEOTIDE SEQUENCE [LARGE SCALE GENOMIC DNA]</scope>
    <source>
        <strain evidence="5 6">NRRL Y-17804</strain>
    </source>
</reference>
<reference evidence="5 6" key="2">
    <citation type="journal article" date="2014" name="J. Gen. Appl. Microbiol.">
        <title>The early diverging ascomycetous budding yeast Saitoella complicata has three histone deacetylases belonging to the Clr6, Hos2, and Rpd3 lineages.</title>
        <authorList>
            <person name="Nishida H."/>
            <person name="Matsumoto T."/>
            <person name="Kondo S."/>
            <person name="Hamamoto M."/>
            <person name="Yoshikawa H."/>
        </authorList>
    </citation>
    <scope>NUCLEOTIDE SEQUENCE [LARGE SCALE GENOMIC DNA]</scope>
    <source>
        <strain evidence="5 6">NRRL Y-17804</strain>
    </source>
</reference>
<dbReference type="AlphaFoldDB" id="A0A0E9NIY8"/>
<feature type="domain" description="SHSP" evidence="4">
    <location>
        <begin position="328"/>
        <end position="447"/>
    </location>
</feature>
<dbReference type="InterPro" id="IPR008978">
    <property type="entry name" value="HSP20-like_chaperone"/>
</dbReference>
<dbReference type="Proteomes" id="UP000033140">
    <property type="component" value="Unassembled WGS sequence"/>
</dbReference>
<feature type="compositionally biased region" description="Low complexity" evidence="3">
    <location>
        <begin position="311"/>
        <end position="320"/>
    </location>
</feature>
<comment type="caution">
    <text evidence="5">The sequence shown here is derived from an EMBL/GenBank/DDBJ whole genome shotgun (WGS) entry which is preliminary data.</text>
</comment>
<feature type="region of interest" description="Disordered" evidence="3">
    <location>
        <begin position="259"/>
        <end position="280"/>
    </location>
</feature>
<dbReference type="Pfam" id="PF00011">
    <property type="entry name" value="HSP20"/>
    <property type="match status" value="1"/>
</dbReference>
<accession>A0A0E9NIY8</accession>
<evidence type="ECO:0000256" key="1">
    <source>
        <dbReference type="PROSITE-ProRule" id="PRU00285"/>
    </source>
</evidence>
<dbReference type="EMBL" id="BACD03000026">
    <property type="protein sequence ID" value="GAO49814.1"/>
    <property type="molecule type" value="Genomic_DNA"/>
</dbReference>
<dbReference type="InterPro" id="IPR002068">
    <property type="entry name" value="A-crystallin/Hsp20_dom"/>
</dbReference>
<evidence type="ECO:0000259" key="4">
    <source>
        <dbReference type="PROSITE" id="PS01031"/>
    </source>
</evidence>
<dbReference type="Gene3D" id="2.60.40.790">
    <property type="match status" value="1"/>
</dbReference>
<evidence type="ECO:0000256" key="2">
    <source>
        <dbReference type="RuleBase" id="RU003616"/>
    </source>
</evidence>
<dbReference type="PROSITE" id="PS01031">
    <property type="entry name" value="SHSP"/>
    <property type="match status" value="1"/>
</dbReference>
<reference evidence="5 6" key="1">
    <citation type="journal article" date="2011" name="J. Gen. Appl. Microbiol.">
        <title>Draft genome sequencing of the enigmatic yeast Saitoella complicata.</title>
        <authorList>
            <person name="Nishida H."/>
            <person name="Hamamoto M."/>
            <person name="Sugiyama J."/>
        </authorList>
    </citation>
    <scope>NUCLEOTIDE SEQUENCE [LARGE SCALE GENOMIC DNA]</scope>
    <source>
        <strain evidence="5 6">NRRL Y-17804</strain>
    </source>
</reference>
<organism evidence="5 6">
    <name type="scientific">Saitoella complicata (strain BCRC 22490 / CBS 7301 / JCM 7358 / NBRC 10748 / NRRL Y-17804)</name>
    <dbReference type="NCBI Taxonomy" id="698492"/>
    <lineage>
        <taxon>Eukaryota</taxon>
        <taxon>Fungi</taxon>
        <taxon>Dikarya</taxon>
        <taxon>Ascomycota</taxon>
        <taxon>Taphrinomycotina</taxon>
        <taxon>Taphrinomycotina incertae sedis</taxon>
        <taxon>Saitoella</taxon>
    </lineage>
</organism>
<feature type="region of interest" description="Disordered" evidence="3">
    <location>
        <begin position="293"/>
        <end position="329"/>
    </location>
</feature>
<protein>
    <recommendedName>
        <fullName evidence="4">SHSP domain-containing protein</fullName>
    </recommendedName>
</protein>
<proteinExistence type="inferred from homology"/>
<dbReference type="CDD" id="cd06464">
    <property type="entry name" value="ACD_sHsps-like"/>
    <property type="match status" value="1"/>
</dbReference>
<sequence>MNKIDNGLLERSCCVLSKGPDMAVHGTTCQHRRRRSRLCIMPYKRSRSACAGRTQKDDCARSYYPFKELQLGTSRRSAGGCISVRAIDTSAKAAHVDRTASAASEKKLRRAGCLRASDAFPLLEPARICTELLAHPRICTRLPLNYVHQHQISNKSYTFRSHLRSSLQINDKLAVTMFYAPQSYASGSAGPSLFDLFGAGQQRPYTSSPYHYEDDEYNSDPYEDEYVYSPFARQRQHRKPEVEYLRDPYTGQIYAHPLARKAQQSQPKKQPQEFETQYFRDPYTGQIYARQVPVKRAPSPRTAAQPSPKPQALTQTQRQQQPKKEEVKKEEYWVPTMDVYSNPTHLTLHFALPGLRKDDLELEYDPRSDRLYIGGVIHAPQQHSSSTPEIKERKVGKFERVVELERYLDDEEDVGKRFAHEGVEARVEDGVVEIRVPKVEVRKQRVW</sequence>
<comment type="similarity">
    <text evidence="1 2">Belongs to the small heat shock protein (HSP20) family.</text>
</comment>
<evidence type="ECO:0000256" key="3">
    <source>
        <dbReference type="SAM" id="MobiDB-lite"/>
    </source>
</evidence>
<dbReference type="SUPFAM" id="SSF49764">
    <property type="entry name" value="HSP20-like chaperones"/>
    <property type="match status" value="1"/>
</dbReference>
<keyword evidence="6" id="KW-1185">Reference proteome</keyword>
<evidence type="ECO:0000313" key="6">
    <source>
        <dbReference type="Proteomes" id="UP000033140"/>
    </source>
</evidence>
<dbReference type="STRING" id="698492.A0A0E9NIY8"/>
<gene>
    <name evidence="5" type="ORF">G7K_3952-t1</name>
</gene>